<name>A0A316U5P5_9BASI</name>
<keyword evidence="3" id="KW-1185">Reference proteome</keyword>
<evidence type="ECO:0000313" key="2">
    <source>
        <dbReference type="EMBL" id="PWN20587.1"/>
    </source>
</evidence>
<feature type="region of interest" description="Disordered" evidence="1">
    <location>
        <begin position="612"/>
        <end position="704"/>
    </location>
</feature>
<dbReference type="InterPro" id="IPR036866">
    <property type="entry name" value="RibonucZ/Hydroxyglut_hydro"/>
</dbReference>
<feature type="region of interest" description="Disordered" evidence="1">
    <location>
        <begin position="742"/>
        <end position="769"/>
    </location>
</feature>
<sequence length="808" mass="84938">MASSSSSAAPPAAAPALASSSTTLAPSASTSSIAEPSHDGMSLSYGSSPPEVFDESDDECLFVRCHAPEEKPSFVWVCLGVGGGPLENDCSCYMVKPADRHWRDGTYVVEGGSWLGALSRVCEDPAPGKLSAFHDFDFSHSNASLRAGEIGSYAQAFLISHAHLDHILGLVLGCASLPGKRAVYGLKSTLENLLNIFDGKLWPKLASFKEDAPFIVYHLKPIETQVTLHLDDVMSTVPFSLSHGLASSTVPAPPTPTFFVPSNSTTPANYFGKRYSLPLNTLAPGSGPGAKAMPIRAMEASAAFLAGGGPKGTRPSFTSPFAPDQPVDTPESPEPTPPGGYSMAATSSSPADMAVPSQNHTDAASTDWTKSFDANESGGQSLSYLNSRQRGPPSPSSPTSSGSGFKKSPLSLLSSARRPKTSAASEKEAWGGGTLAEGQGANAGGKPTLLRSLSRSSVKSSGSGSASLSPLQSSQAQHHPSALQPSIGHSAAPITRSGKGGFREAAPRRLSIDRHPPTMDSTAFFLTNKQTGMDVLFFGDVEPDCISRSPRNKKVWSYAANKFARGKLNAVFLECSFPAAQPVEFLWGHLSTHHLVDELVVLARMVKGERAVMEKDRQRERSRSQERGQKTSLDGADGTTPRQTPAKQQQQQGGPFDFGFFPDTSDGAGPTSSAMPPSDSASSEMDILSSLPQGSGLSASAGGAGSASVAAEDLRDVLKGLTVIIVHVKQALFPSYADAPEEAASTPTATDAAEGQGAGGAKEKPEKAKVLDPRTMQVRLLQELREKEAQTQMGVRFVMSKQGMRIEM</sequence>
<feature type="region of interest" description="Disordered" evidence="1">
    <location>
        <begin position="306"/>
        <end position="503"/>
    </location>
</feature>
<protein>
    <recommendedName>
        <fullName evidence="4">Cyclic-AMP phosphodiesterase</fullName>
    </recommendedName>
</protein>
<feature type="compositionally biased region" description="Low complexity" evidence="1">
    <location>
        <begin position="449"/>
        <end position="484"/>
    </location>
</feature>
<feature type="compositionally biased region" description="Basic and acidic residues" evidence="1">
    <location>
        <begin position="612"/>
        <end position="629"/>
    </location>
</feature>
<reference evidence="2 3" key="1">
    <citation type="journal article" date="2018" name="Mol. Biol. Evol.">
        <title>Broad Genomic Sampling Reveals a Smut Pathogenic Ancestry of the Fungal Clade Ustilaginomycotina.</title>
        <authorList>
            <person name="Kijpornyongpan T."/>
            <person name="Mondo S.J."/>
            <person name="Barry K."/>
            <person name="Sandor L."/>
            <person name="Lee J."/>
            <person name="Lipzen A."/>
            <person name="Pangilinan J."/>
            <person name="LaButti K."/>
            <person name="Hainaut M."/>
            <person name="Henrissat B."/>
            <person name="Grigoriev I.V."/>
            <person name="Spatafora J.W."/>
            <person name="Aime M.C."/>
        </authorList>
    </citation>
    <scope>NUCLEOTIDE SEQUENCE [LARGE SCALE GENOMIC DNA]</scope>
    <source>
        <strain evidence="2 3">MCA 4718</strain>
    </source>
</reference>
<evidence type="ECO:0000256" key="1">
    <source>
        <dbReference type="SAM" id="MobiDB-lite"/>
    </source>
</evidence>
<dbReference type="InterPro" id="IPR000396">
    <property type="entry name" value="Pdiesterase2"/>
</dbReference>
<dbReference type="GO" id="GO:0004115">
    <property type="term" value="F:3',5'-cyclic-AMP phosphodiesterase activity"/>
    <property type="evidence" value="ECO:0007669"/>
    <property type="project" value="InterPro"/>
</dbReference>
<gene>
    <name evidence="2" type="ORF">BCV69DRAFT_193211</name>
</gene>
<dbReference type="PANTHER" id="PTHR28283">
    <property type="entry name" value="3',5'-CYCLIC-NUCLEOTIDE PHOSPHODIESTERASE 1"/>
    <property type="match status" value="1"/>
</dbReference>
<feature type="compositionally biased region" description="Polar residues" evidence="1">
    <location>
        <begin position="344"/>
        <end position="389"/>
    </location>
</feature>
<evidence type="ECO:0008006" key="4">
    <source>
        <dbReference type="Google" id="ProtNLM"/>
    </source>
</evidence>
<feature type="compositionally biased region" description="Low complexity" evidence="1">
    <location>
        <begin position="1"/>
        <end position="32"/>
    </location>
</feature>
<organism evidence="2 3">
    <name type="scientific">Pseudomicrostroma glucosiphilum</name>
    <dbReference type="NCBI Taxonomy" id="1684307"/>
    <lineage>
        <taxon>Eukaryota</taxon>
        <taxon>Fungi</taxon>
        <taxon>Dikarya</taxon>
        <taxon>Basidiomycota</taxon>
        <taxon>Ustilaginomycotina</taxon>
        <taxon>Exobasidiomycetes</taxon>
        <taxon>Microstromatales</taxon>
        <taxon>Microstromatales incertae sedis</taxon>
        <taxon>Pseudomicrostroma</taxon>
    </lineage>
</organism>
<feature type="compositionally biased region" description="Low complexity" evidence="1">
    <location>
        <begin position="639"/>
        <end position="704"/>
    </location>
</feature>
<feature type="region of interest" description="Disordered" evidence="1">
    <location>
        <begin position="1"/>
        <end position="50"/>
    </location>
</feature>
<evidence type="ECO:0000313" key="3">
    <source>
        <dbReference type="Proteomes" id="UP000245942"/>
    </source>
</evidence>
<dbReference type="GeneID" id="37011366"/>
<dbReference type="Proteomes" id="UP000245942">
    <property type="component" value="Unassembled WGS sequence"/>
</dbReference>
<dbReference type="GO" id="GO:0006198">
    <property type="term" value="P:cAMP catabolic process"/>
    <property type="evidence" value="ECO:0007669"/>
    <property type="project" value="InterPro"/>
</dbReference>
<feature type="compositionally biased region" description="Low complexity" evidence="1">
    <location>
        <begin position="397"/>
        <end position="415"/>
    </location>
</feature>
<dbReference type="Pfam" id="PF02112">
    <property type="entry name" value="PDEase_II"/>
    <property type="match status" value="2"/>
</dbReference>
<dbReference type="OrthoDB" id="258495at2759"/>
<dbReference type="GO" id="GO:1902660">
    <property type="term" value="P:negative regulation of glucose mediated signaling pathway"/>
    <property type="evidence" value="ECO:0007669"/>
    <property type="project" value="TreeGrafter"/>
</dbReference>
<dbReference type="AlphaFoldDB" id="A0A316U5P5"/>
<accession>A0A316U5P5</accession>
<feature type="compositionally biased region" description="Low complexity" evidence="1">
    <location>
        <begin position="742"/>
        <end position="755"/>
    </location>
</feature>
<dbReference type="GO" id="GO:0047555">
    <property type="term" value="F:3',5'-cyclic-GMP phosphodiesterase activity"/>
    <property type="evidence" value="ECO:0007669"/>
    <property type="project" value="TreeGrafter"/>
</dbReference>
<dbReference type="SUPFAM" id="SSF56281">
    <property type="entry name" value="Metallo-hydrolase/oxidoreductase"/>
    <property type="match status" value="1"/>
</dbReference>
<dbReference type="RefSeq" id="XP_025347747.1">
    <property type="nucleotide sequence ID" value="XM_025489632.1"/>
</dbReference>
<dbReference type="EMBL" id="KZ819327">
    <property type="protein sequence ID" value="PWN20587.1"/>
    <property type="molecule type" value="Genomic_DNA"/>
</dbReference>
<proteinExistence type="predicted"/>
<dbReference type="STRING" id="1684307.A0A316U5P5"/>
<dbReference type="PANTHER" id="PTHR28283:SF1">
    <property type="entry name" value="3',5'-CYCLIC-NUCLEOTIDE PHOSPHODIESTERASE 1"/>
    <property type="match status" value="1"/>
</dbReference>